<dbReference type="NCBIfam" id="TIGR01244">
    <property type="entry name" value="TIGR01244 family sulfur transferase"/>
    <property type="match status" value="1"/>
</dbReference>
<evidence type="ECO:0000313" key="2">
    <source>
        <dbReference type="EMBL" id="VAV94496.1"/>
    </source>
</evidence>
<proteinExistence type="predicted"/>
<organism evidence="2">
    <name type="scientific">hydrothermal vent metagenome</name>
    <dbReference type="NCBI Taxonomy" id="652676"/>
    <lineage>
        <taxon>unclassified sequences</taxon>
        <taxon>metagenomes</taxon>
        <taxon>ecological metagenomes</taxon>
    </lineage>
</organism>
<dbReference type="SUPFAM" id="SSF52799">
    <property type="entry name" value="(Phosphotyrosine protein) phosphatases II"/>
    <property type="match status" value="1"/>
</dbReference>
<dbReference type="EMBL" id="UOEE01000183">
    <property type="protein sequence ID" value="VAV94496.1"/>
    <property type="molecule type" value="Genomic_DNA"/>
</dbReference>
<dbReference type="InterPro" id="IPR029021">
    <property type="entry name" value="Prot-tyrosine_phosphatase-like"/>
</dbReference>
<accession>A0A3B0S0Z8</accession>
<dbReference type="GO" id="GO:0016787">
    <property type="term" value="F:hydrolase activity"/>
    <property type="evidence" value="ECO:0007669"/>
    <property type="project" value="InterPro"/>
</dbReference>
<feature type="domain" description="Beta-lactamase hydrolase-like protein phosphatase-like" evidence="1">
    <location>
        <begin position="3"/>
        <end position="110"/>
    </location>
</feature>
<name>A0A3B0S0Z8_9ZZZZ</name>
<reference evidence="2" key="1">
    <citation type="submission" date="2018-06" db="EMBL/GenBank/DDBJ databases">
        <authorList>
            <person name="Zhirakovskaya E."/>
        </authorList>
    </citation>
    <scope>NUCLEOTIDE SEQUENCE</scope>
</reference>
<gene>
    <name evidence="2" type="ORF">MNBD_ALPHA06-1786</name>
</gene>
<dbReference type="AlphaFoldDB" id="A0A3B0S0Z8"/>
<dbReference type="Pfam" id="PF04273">
    <property type="entry name" value="BLH_phosphatase"/>
    <property type="match status" value="1"/>
</dbReference>
<protein>
    <recommendedName>
        <fullName evidence="1">Beta-lactamase hydrolase-like protein phosphatase-like domain-containing protein</fullName>
    </recommendedName>
</protein>
<sequence>MKIRHLSDSYAASPQIQPKDVKILAEQGFTAIINHRPDGEKWGQPKSEAIAAAAKEAGLDYFYIPISLRGLAPGQVEECMAAQAKTTGKILAFCNTGIRVANLWGLSQAKQLSADEIIKAGTNAGYNLNGLRGFLGQ</sequence>
<dbReference type="Gene3D" id="3.90.190.10">
    <property type="entry name" value="Protein tyrosine phosphatase superfamily"/>
    <property type="match status" value="1"/>
</dbReference>
<dbReference type="InterPro" id="IPR005939">
    <property type="entry name" value="BLH_phosphatase-like"/>
</dbReference>
<evidence type="ECO:0000259" key="1">
    <source>
        <dbReference type="Pfam" id="PF04273"/>
    </source>
</evidence>